<gene>
    <name evidence="1" type="ORF">ACOLOM_LOCUS3860</name>
</gene>
<name>A0ACA9LH39_9GLOM</name>
<sequence length="100" mass="11190">MTTRKESLYEENAGESNDNAKQRKLRTIGTVLKILKEDGIASFWQGVIPALVLVANPIIQYTTFEQMKAVIEKRSKLGNIHFFLLGAISKLIATGSTYPY</sequence>
<protein>
    <submittedName>
        <fullName evidence="1">15344_t:CDS:1</fullName>
    </submittedName>
</protein>
<evidence type="ECO:0000313" key="2">
    <source>
        <dbReference type="Proteomes" id="UP000789525"/>
    </source>
</evidence>
<organism evidence="1 2">
    <name type="scientific">Acaulospora colombiana</name>
    <dbReference type="NCBI Taxonomy" id="27376"/>
    <lineage>
        <taxon>Eukaryota</taxon>
        <taxon>Fungi</taxon>
        <taxon>Fungi incertae sedis</taxon>
        <taxon>Mucoromycota</taxon>
        <taxon>Glomeromycotina</taxon>
        <taxon>Glomeromycetes</taxon>
        <taxon>Diversisporales</taxon>
        <taxon>Acaulosporaceae</taxon>
        <taxon>Acaulospora</taxon>
    </lineage>
</organism>
<proteinExistence type="predicted"/>
<accession>A0ACA9LH39</accession>
<dbReference type="EMBL" id="CAJVPT010005956">
    <property type="protein sequence ID" value="CAG8525849.1"/>
    <property type="molecule type" value="Genomic_DNA"/>
</dbReference>
<comment type="caution">
    <text evidence="1">The sequence shown here is derived from an EMBL/GenBank/DDBJ whole genome shotgun (WGS) entry which is preliminary data.</text>
</comment>
<evidence type="ECO:0000313" key="1">
    <source>
        <dbReference type="EMBL" id="CAG8525849.1"/>
    </source>
</evidence>
<reference evidence="1" key="1">
    <citation type="submission" date="2021-06" db="EMBL/GenBank/DDBJ databases">
        <authorList>
            <person name="Kallberg Y."/>
            <person name="Tangrot J."/>
            <person name="Rosling A."/>
        </authorList>
    </citation>
    <scope>NUCLEOTIDE SEQUENCE</scope>
    <source>
        <strain evidence="1">CL356</strain>
    </source>
</reference>
<dbReference type="Proteomes" id="UP000789525">
    <property type="component" value="Unassembled WGS sequence"/>
</dbReference>
<keyword evidence="2" id="KW-1185">Reference proteome</keyword>
<feature type="non-terminal residue" evidence="1">
    <location>
        <position position="100"/>
    </location>
</feature>